<dbReference type="Proteomes" id="UP001165289">
    <property type="component" value="Unassembled WGS sequence"/>
</dbReference>
<dbReference type="Gene3D" id="2.120.10.30">
    <property type="entry name" value="TolB, C-terminal domain"/>
    <property type="match status" value="2"/>
</dbReference>
<dbReference type="InterPro" id="IPR011042">
    <property type="entry name" value="6-blade_b-propeller_TolB-like"/>
</dbReference>
<protein>
    <submittedName>
        <fullName evidence="3">RING finger protein nhl-1-like</fullName>
    </submittedName>
</protein>
<dbReference type="PANTHER" id="PTHR24104">
    <property type="entry name" value="E3 UBIQUITIN-PROTEIN LIGASE NHLRC1-RELATED"/>
    <property type="match status" value="1"/>
</dbReference>
<organism evidence="3 4">
    <name type="scientific">Oopsacas minuta</name>
    <dbReference type="NCBI Taxonomy" id="111878"/>
    <lineage>
        <taxon>Eukaryota</taxon>
        <taxon>Metazoa</taxon>
        <taxon>Porifera</taxon>
        <taxon>Hexactinellida</taxon>
        <taxon>Hexasterophora</taxon>
        <taxon>Lyssacinosida</taxon>
        <taxon>Leucopsacidae</taxon>
        <taxon>Oopsacas</taxon>
    </lineage>
</organism>
<dbReference type="Pfam" id="PF17170">
    <property type="entry name" value="DUF5128"/>
    <property type="match status" value="1"/>
</dbReference>
<dbReference type="AlphaFoldDB" id="A0AAV7JQU5"/>
<dbReference type="InterPro" id="IPR050952">
    <property type="entry name" value="TRIM-NHL_E3_ligases"/>
</dbReference>
<sequence>MATAHREDTDHGEDNFILEIHRIKERIEIKAGVIDYTNKKQPLVRVCERGNGNEELSYPYTWNNCIKVFDSTAKYLSEFGDSKDEGAMKHAICLSIYGNRVLISQEHCILNYTLDGKFISKVGKQGNGELQFEYPCGLTIDDSNEDIYICDRCNNRVQILTIDLCYKTKFGIYTLKEPQYVKLSKEYIYVLVTSNPCIHLFNRNLILQKSIISLGKGNQVINPRSFFFDNSDFILIADTSSNAISIFNPEFKLVHKIPVSSNPLAVTVDNQNRVIVVCCNDKNCLQIF</sequence>
<evidence type="ECO:0000256" key="1">
    <source>
        <dbReference type="ARBA" id="ARBA00022737"/>
    </source>
</evidence>
<dbReference type="PANTHER" id="PTHR24104:SF25">
    <property type="entry name" value="PROTEIN LIN-41"/>
    <property type="match status" value="1"/>
</dbReference>
<proteinExistence type="predicted"/>
<accession>A0AAV7JQU5</accession>
<dbReference type="EMBL" id="JAKMXF010000309">
    <property type="protein sequence ID" value="KAI6650844.1"/>
    <property type="molecule type" value="Genomic_DNA"/>
</dbReference>
<dbReference type="SUPFAM" id="SSF63829">
    <property type="entry name" value="Calcium-dependent phosphotriesterase"/>
    <property type="match status" value="1"/>
</dbReference>
<dbReference type="GO" id="GO:0043161">
    <property type="term" value="P:proteasome-mediated ubiquitin-dependent protein catabolic process"/>
    <property type="evidence" value="ECO:0007669"/>
    <property type="project" value="TreeGrafter"/>
</dbReference>
<keyword evidence="4" id="KW-1185">Reference proteome</keyword>
<dbReference type="GO" id="GO:0008270">
    <property type="term" value="F:zinc ion binding"/>
    <property type="evidence" value="ECO:0007669"/>
    <property type="project" value="UniProtKB-KW"/>
</dbReference>
<evidence type="ECO:0000256" key="2">
    <source>
        <dbReference type="PROSITE-ProRule" id="PRU00504"/>
    </source>
</evidence>
<evidence type="ECO:0000313" key="4">
    <source>
        <dbReference type="Proteomes" id="UP001165289"/>
    </source>
</evidence>
<dbReference type="InterPro" id="IPR001258">
    <property type="entry name" value="NHL_repeat"/>
</dbReference>
<dbReference type="GO" id="GO:0061630">
    <property type="term" value="F:ubiquitin protein ligase activity"/>
    <property type="evidence" value="ECO:0007669"/>
    <property type="project" value="TreeGrafter"/>
</dbReference>
<reference evidence="3 4" key="1">
    <citation type="journal article" date="2023" name="BMC Biol.">
        <title>The compact genome of the sponge Oopsacas minuta (Hexactinellida) is lacking key metazoan core genes.</title>
        <authorList>
            <person name="Santini S."/>
            <person name="Schenkelaars Q."/>
            <person name="Jourda C."/>
            <person name="Duchesne M."/>
            <person name="Belahbib H."/>
            <person name="Rocher C."/>
            <person name="Selva M."/>
            <person name="Riesgo A."/>
            <person name="Vervoort M."/>
            <person name="Leys S.P."/>
            <person name="Kodjabachian L."/>
            <person name="Le Bivic A."/>
            <person name="Borchiellini C."/>
            <person name="Claverie J.M."/>
            <person name="Renard E."/>
        </authorList>
    </citation>
    <scope>NUCLEOTIDE SEQUENCE [LARGE SCALE GENOMIC DNA]</scope>
    <source>
        <strain evidence="3">SPO-2</strain>
    </source>
</reference>
<feature type="repeat" description="NHL" evidence="2">
    <location>
        <begin position="119"/>
        <end position="163"/>
    </location>
</feature>
<evidence type="ECO:0000313" key="3">
    <source>
        <dbReference type="EMBL" id="KAI6650844.1"/>
    </source>
</evidence>
<keyword evidence="1" id="KW-0677">Repeat</keyword>
<comment type="caution">
    <text evidence="3">The sequence shown here is derived from an EMBL/GenBank/DDBJ whole genome shotgun (WGS) entry which is preliminary data.</text>
</comment>
<dbReference type="GO" id="GO:0000209">
    <property type="term" value="P:protein polyubiquitination"/>
    <property type="evidence" value="ECO:0007669"/>
    <property type="project" value="TreeGrafter"/>
</dbReference>
<name>A0AAV7JQU5_9METZ</name>
<gene>
    <name evidence="3" type="ORF">LOD99_5684</name>
</gene>
<dbReference type="PROSITE" id="PS51125">
    <property type="entry name" value="NHL"/>
    <property type="match status" value="1"/>
</dbReference>